<dbReference type="EMBL" id="FPCA01000002">
    <property type="protein sequence ID" value="SFU72592.1"/>
    <property type="molecule type" value="Genomic_DNA"/>
</dbReference>
<dbReference type="STRING" id="388950.GCA_001611675_01314"/>
<sequence>MSSGRYRKLYYVPGLISLILVPLLLSFSGQEVVKGLDKTVLEISMWNPAFAEHSPFPNRDYQEVKLIGDEKRDAAAIENGKHLIKNLYDQRDTTQGIHFALQDSASYGTFVHLLNFFKTDSIPYYIVYNKNIWVLYTAPSKPDRQDYRLICGNSYLENVIVQDSEEANIFAFISPYEPSAAKLWPVLATLLLLILASFKSMKHILSPPSKPYFRKL</sequence>
<keyword evidence="2" id="KW-1185">Reference proteome</keyword>
<dbReference type="RefSeq" id="WP_068837411.1">
    <property type="nucleotide sequence ID" value="NZ_BMXC01000002.1"/>
</dbReference>
<gene>
    <name evidence="1" type="ORF">SAMN04487941_2228</name>
</gene>
<name>A0A1I7II67_9BACT</name>
<reference evidence="2" key="1">
    <citation type="submission" date="2016-10" db="EMBL/GenBank/DDBJ databases">
        <authorList>
            <person name="Varghese N."/>
        </authorList>
    </citation>
    <scope>NUCLEOTIDE SEQUENCE [LARGE SCALE GENOMIC DNA]</scope>
    <source>
        <strain evidence="2">DSM 18820</strain>
    </source>
</reference>
<evidence type="ECO:0000313" key="2">
    <source>
        <dbReference type="Proteomes" id="UP000182491"/>
    </source>
</evidence>
<protein>
    <submittedName>
        <fullName evidence="1">Uncharacterized protein</fullName>
    </submittedName>
</protein>
<proteinExistence type="predicted"/>
<dbReference type="AlphaFoldDB" id="A0A1I7II67"/>
<accession>A0A1I7II67</accession>
<dbReference type="Proteomes" id="UP000182491">
    <property type="component" value="Unassembled WGS sequence"/>
</dbReference>
<evidence type="ECO:0000313" key="1">
    <source>
        <dbReference type="EMBL" id="SFU72592.1"/>
    </source>
</evidence>
<dbReference type="OrthoDB" id="1272476at2"/>
<organism evidence="1 2">
    <name type="scientific">Pontibacter akesuensis</name>
    <dbReference type="NCBI Taxonomy" id="388950"/>
    <lineage>
        <taxon>Bacteria</taxon>
        <taxon>Pseudomonadati</taxon>
        <taxon>Bacteroidota</taxon>
        <taxon>Cytophagia</taxon>
        <taxon>Cytophagales</taxon>
        <taxon>Hymenobacteraceae</taxon>
        <taxon>Pontibacter</taxon>
    </lineage>
</organism>